<dbReference type="GO" id="GO:0016810">
    <property type="term" value="F:hydrolase activity, acting on carbon-nitrogen (but not peptide) bonds"/>
    <property type="evidence" value="ECO:0007669"/>
    <property type="project" value="InterPro"/>
</dbReference>
<evidence type="ECO:0000313" key="4">
    <source>
        <dbReference type="Proteomes" id="UP000323521"/>
    </source>
</evidence>
<dbReference type="Gene3D" id="3.20.20.140">
    <property type="entry name" value="Metal-dependent hydrolases"/>
    <property type="match status" value="1"/>
</dbReference>
<evidence type="ECO:0000313" key="3">
    <source>
        <dbReference type="EMBL" id="ATW24856.1"/>
    </source>
</evidence>
<name>A0A3G1KQY3_FORW1</name>
<dbReference type="InterPro" id="IPR006680">
    <property type="entry name" value="Amidohydro-rel"/>
</dbReference>
<dbReference type="InterPro" id="IPR011059">
    <property type="entry name" value="Metal-dep_hydrolase_composite"/>
</dbReference>
<protein>
    <submittedName>
        <fullName evidence="3">8-oxoguanine deaminase</fullName>
    </submittedName>
</protein>
<dbReference type="EMBL" id="CP017634">
    <property type="protein sequence ID" value="ATW24856.1"/>
    <property type="molecule type" value="Genomic_DNA"/>
</dbReference>
<dbReference type="OrthoDB" id="9807210at2"/>
<dbReference type="InterPro" id="IPR032466">
    <property type="entry name" value="Metal_Hydrolase"/>
</dbReference>
<dbReference type="KEGG" id="fwa:DCMF_08780"/>
<dbReference type="CDD" id="cd01298">
    <property type="entry name" value="ATZ_TRZ_like"/>
    <property type="match status" value="1"/>
</dbReference>
<keyword evidence="4" id="KW-1185">Reference proteome</keyword>
<dbReference type="Pfam" id="PF01979">
    <property type="entry name" value="Amidohydro_1"/>
    <property type="match status" value="1"/>
</dbReference>
<dbReference type="AlphaFoldDB" id="A0A3G1KQY3"/>
<dbReference type="RefSeq" id="WP_148134084.1">
    <property type="nucleotide sequence ID" value="NZ_CP017634.1"/>
</dbReference>
<feature type="domain" description="Amidohydrolase-related" evidence="2">
    <location>
        <begin position="55"/>
        <end position="424"/>
    </location>
</feature>
<evidence type="ECO:0000256" key="1">
    <source>
        <dbReference type="ARBA" id="ARBA00022801"/>
    </source>
</evidence>
<proteinExistence type="predicted"/>
<dbReference type="PANTHER" id="PTHR43794:SF11">
    <property type="entry name" value="AMIDOHYDROLASE-RELATED DOMAIN-CONTAINING PROTEIN"/>
    <property type="match status" value="1"/>
</dbReference>
<organism evidence="3 4">
    <name type="scientific">Formimonas warabiya</name>
    <dbReference type="NCBI Taxonomy" id="1761012"/>
    <lineage>
        <taxon>Bacteria</taxon>
        <taxon>Bacillati</taxon>
        <taxon>Bacillota</taxon>
        <taxon>Clostridia</taxon>
        <taxon>Eubacteriales</taxon>
        <taxon>Peptococcaceae</taxon>
        <taxon>Candidatus Formimonas</taxon>
    </lineage>
</organism>
<dbReference type="SUPFAM" id="SSF51556">
    <property type="entry name" value="Metallo-dependent hydrolases"/>
    <property type="match status" value="1"/>
</dbReference>
<dbReference type="Gene3D" id="2.30.40.10">
    <property type="entry name" value="Urease, subunit C, domain 1"/>
    <property type="match status" value="1"/>
</dbReference>
<evidence type="ECO:0000259" key="2">
    <source>
        <dbReference type="Pfam" id="PF01979"/>
    </source>
</evidence>
<gene>
    <name evidence="3" type="ORF">DCMF_08780</name>
</gene>
<dbReference type="SUPFAM" id="SSF51338">
    <property type="entry name" value="Composite domain of metallo-dependent hydrolases"/>
    <property type="match status" value="1"/>
</dbReference>
<dbReference type="InterPro" id="IPR050287">
    <property type="entry name" value="MTA/SAH_deaminase"/>
</dbReference>
<dbReference type="Proteomes" id="UP000323521">
    <property type="component" value="Chromosome"/>
</dbReference>
<accession>A0A3G1KQY3</accession>
<reference evidence="3 4" key="1">
    <citation type="submission" date="2016-10" db="EMBL/GenBank/DDBJ databases">
        <title>Complete Genome Sequence of Peptococcaceae strain DCMF.</title>
        <authorList>
            <person name="Edwards R.J."/>
            <person name="Holland S.I."/>
            <person name="Deshpande N.P."/>
            <person name="Wong Y.K."/>
            <person name="Ertan H."/>
            <person name="Manefield M."/>
            <person name="Russell T.L."/>
            <person name="Lee M.J."/>
        </authorList>
    </citation>
    <scope>NUCLEOTIDE SEQUENCE [LARGE SCALE GENOMIC DNA]</scope>
    <source>
        <strain evidence="3 4">DCMF</strain>
    </source>
</reference>
<dbReference type="PANTHER" id="PTHR43794">
    <property type="entry name" value="AMINOHYDROLASE SSNA-RELATED"/>
    <property type="match status" value="1"/>
</dbReference>
<keyword evidence="1" id="KW-0378">Hydrolase</keyword>
<sequence>MSRLLIKNADSIVTCDTKDRIMQHQSILIEGSKIISIGTIPEDKDAQVIDAKGMFIYPGLVNTHHHVLQAFSRNIPEIQSSELFDWLLYLYNIWEKVNPDYIYYSSMVAMAEFVKYGGTTLFDHHFAFPKGIGKNIIDRQFEAAKSLGLRFHAGRGCFTRGKKEGGLPPNELVETLDEVLDDSLRLVENFHDPEEFSMRQVALAPCSPFSVSSEVMIQSARLARDKKVRLHTHLAETLDEEKYCLEVYGKRPLAWAESCEWVGPDVWYAHGIHFTDEEIDLLSRTKTGVAHCPVSNMKLSSGIAKIPQMLEKKVPVGLALDGCGSNDASNLLADLRIAYLLHRLSSSTKAPTGYEILKLATVGSAAILGRSDIGSIEVGKAADLFMIDINKLEFVGGLSDPASFLGTVGYSRPVDMTIINGKIVFRKGRLTGIDEEAIKSKAAKQVAKVYGTM</sequence>